<feature type="compositionally biased region" description="Basic and acidic residues" evidence="1">
    <location>
        <begin position="1394"/>
        <end position="1406"/>
    </location>
</feature>
<feature type="domain" description="Phage tail tape measure protein" evidence="2">
    <location>
        <begin position="208"/>
        <end position="384"/>
    </location>
</feature>
<dbReference type="InterPro" id="IPR010090">
    <property type="entry name" value="Phage_tape_meas"/>
</dbReference>
<sequence>MGVAFDLHPTINESEAQQASGKVKDIFLRGADEISKGWGQRAGKIFDAMDGTKARAELDSLRRAYNDAALDEERAAQRMVRANGAVEASIARLAEVTEKYGAGHSKAIAAENALANARANSALQTKGHVDAMLTTEGAATALTAASAKAASTTSDLGRAANVAGAVGVAGLGIAMTATVKSAGDFEAAGQKIISAADMSADQVKILQDGILKLAGTNTYSAQQMLEASFGLAKMGDQFRTGAGALSTLKAAAQLASIEGIPDLNEVIKGLTISMNDYHIPTEKAADVATKLKVAVGDSGATLQEFSGSLHSVEPIASGFHIQLEDVYAALARYTKTGTSADQATENIRNSMNALKDVTSPAAQEMRKFGIDADDVSLKLKSVDEGGRGYIGTIQYLTDTVLKKFGDQTQINTGDIIHNATALENAKNAIASLPTSLQGTAQAILDGKAPVGELRKEIKGLNVEQANLVTGFITDVQHIDEFSKQFKNGRQTIEDVSEALKRITGTVAGQSVAEALFGDPERAKATLDEMAKLQQSQATPGGDIPGWADKMKTFNAEWANTKDAVKAVEVELGTAMLPTVKSVVSEFGNVARVISEHEALAKGLIYSLTALAGAWGLVKTAMVLGRTLDGLTKFRSLVADVADTAATKAKTVGSAWKSIGDDAEDGAAGVSKAADKEVKSADKATTAARETQAAMRGIGPAAEEGAAKADGALNGFFARNGGRLKGLASILGMVGTQFLPDGTADRSAVNDAAGLSWLLGPEVGIPATGLAGLYDTGRSVYDVSKAQHDLNQHEIDQANQNAAKAPDQPMAPFIVGQPTMGNTPVPAPGGKPPAAGNPLDDFKNQLAPGWKPPPAPAGPPAPAPTDAAPVATDGSPALGATPDAIPGSGGGSKKKSPEGTKEDPIYMAPIPSSGSGLGYGSKGTDPWSTYNPLEEHGKGGLLQQLTQMGTTFLAELALGNPLGQLMKSEQARRSRGESRSNPMYVVDANGNVMTKEGYDNYKRNFEIGQDQKVYDYDVKTYGADSAEAIAAQRELTKAQQEYAANMKAQAYDPRGAGGAYPGDAALLANIRPGTYSQDAGRDLLKGLSDCSSSVGDLVNIMDGRSTGGEKLTTANAAQWLPEHGFLPGPGGPGDFRVGYWSGAGNAGHMQATLPDGTPWNWGDTASAARGGVGGTGADDPSFTTHYYRPVRAGGGAPGPVGGLYGAANTNPALNNPMAPQGGDGAALPGLSDVPRYFGNGAPIKPGATTGYQGTRTPLGVMGTPKQNTGTGQGLGIGGGLLGLLMNAGSEAGAAAGAMPGLGAGGAAAGQVAQIALQEANRFAGYLGQLGGIAVSGLQETFLPDLPQTGTLSKILGGLAGAHPVTTDTADQAQQGQTPYDPNTNGQQSAPQLGADPDKQKGQDKDQQGGDQQPTIGLNIENFHNSPGSPDYLNLSKYGAGMTP</sequence>
<dbReference type="OrthoDB" id="4753829at2"/>
<name>A0A100W6P7_9MYCO</name>
<evidence type="ECO:0000313" key="4">
    <source>
        <dbReference type="Proteomes" id="UP000069620"/>
    </source>
</evidence>
<feature type="compositionally biased region" description="Basic and acidic residues" evidence="1">
    <location>
        <begin position="894"/>
        <end position="903"/>
    </location>
</feature>
<accession>A0A100W6P7</accession>
<dbReference type="RefSeq" id="WP_062832246.1">
    <property type="nucleotide sequence ID" value="NZ_BCSX01000056.1"/>
</dbReference>
<feature type="region of interest" description="Disordered" evidence="1">
    <location>
        <begin position="799"/>
        <end position="906"/>
    </location>
</feature>
<dbReference type="Proteomes" id="UP000069620">
    <property type="component" value="Unassembled WGS sequence"/>
</dbReference>
<evidence type="ECO:0000256" key="1">
    <source>
        <dbReference type="SAM" id="MobiDB-lite"/>
    </source>
</evidence>
<dbReference type="NCBIfam" id="TIGR01760">
    <property type="entry name" value="tape_meas_TP901"/>
    <property type="match status" value="1"/>
</dbReference>
<feature type="compositionally biased region" description="Low complexity" evidence="1">
    <location>
        <begin position="1364"/>
        <end position="1376"/>
    </location>
</feature>
<organism evidence="3 4">
    <name type="scientific">Mycolicibacterium brisbanense</name>
    <dbReference type="NCBI Taxonomy" id="146020"/>
    <lineage>
        <taxon>Bacteria</taxon>
        <taxon>Bacillati</taxon>
        <taxon>Actinomycetota</taxon>
        <taxon>Actinomycetes</taxon>
        <taxon>Mycobacteriales</taxon>
        <taxon>Mycobacteriaceae</taxon>
        <taxon>Mycolicibacterium</taxon>
    </lineage>
</organism>
<keyword evidence="4" id="KW-1185">Reference proteome</keyword>
<gene>
    <name evidence="3" type="ORF">RMCB_6788</name>
</gene>
<reference evidence="4" key="1">
    <citation type="journal article" date="2016" name="Genome Announc.">
        <title>Draft Genome Sequences of Five Rapidly Growing Mycobacterium Species, M. thermoresistibile, M. fortuitum subsp. acetamidolyticum, M. canariasense, M. brisbanense, and M. novocastrense.</title>
        <authorList>
            <person name="Katahira K."/>
            <person name="Ogura Y."/>
            <person name="Gotoh Y."/>
            <person name="Hayashi T."/>
        </authorList>
    </citation>
    <scope>NUCLEOTIDE SEQUENCE [LARGE SCALE GENOMIC DNA]</scope>
    <source>
        <strain evidence="4">JCM15654</strain>
    </source>
</reference>
<feature type="region of interest" description="Disordered" evidence="1">
    <location>
        <begin position="1361"/>
        <end position="1442"/>
    </location>
</feature>
<evidence type="ECO:0000313" key="3">
    <source>
        <dbReference type="EMBL" id="GAS92692.1"/>
    </source>
</evidence>
<proteinExistence type="predicted"/>
<dbReference type="Pfam" id="PF10145">
    <property type="entry name" value="PhageMin_Tail"/>
    <property type="match status" value="1"/>
</dbReference>
<evidence type="ECO:0000259" key="2">
    <source>
        <dbReference type="Pfam" id="PF10145"/>
    </source>
</evidence>
<reference evidence="4" key="2">
    <citation type="submission" date="2016-02" db="EMBL/GenBank/DDBJ databases">
        <title>Draft genome sequence of five rapidly growing Mycobacterium species.</title>
        <authorList>
            <person name="Katahira K."/>
            <person name="Gotou Y."/>
            <person name="Iida K."/>
            <person name="Ogura Y."/>
            <person name="Hayashi T."/>
        </authorList>
    </citation>
    <scope>NUCLEOTIDE SEQUENCE [LARGE SCALE GENOMIC DNA]</scope>
    <source>
        <strain evidence="4">JCM15654</strain>
    </source>
</reference>
<dbReference type="STRING" id="146020.RMCB_6788"/>
<dbReference type="EMBL" id="BCSX01000056">
    <property type="protein sequence ID" value="GAS92692.1"/>
    <property type="molecule type" value="Genomic_DNA"/>
</dbReference>
<protein>
    <submittedName>
        <fullName evidence="3">Phage tail tape measure protein, family protein, core region</fullName>
    </submittedName>
</protein>
<feature type="compositionally biased region" description="Pro residues" evidence="1">
    <location>
        <begin position="849"/>
        <end position="862"/>
    </location>
</feature>
<comment type="caution">
    <text evidence="3">The sequence shown here is derived from an EMBL/GenBank/DDBJ whole genome shotgun (WGS) entry which is preliminary data.</text>
</comment>
<feature type="compositionally biased region" description="Polar residues" evidence="1">
    <location>
        <begin position="1378"/>
        <end position="1389"/>
    </location>
</feature>